<feature type="transmembrane region" description="Helical" evidence="1">
    <location>
        <begin position="100"/>
        <end position="116"/>
    </location>
</feature>
<feature type="transmembrane region" description="Helical" evidence="1">
    <location>
        <begin position="76"/>
        <end position="93"/>
    </location>
</feature>
<evidence type="ECO:0000256" key="1">
    <source>
        <dbReference type="SAM" id="Phobius"/>
    </source>
</evidence>
<keyword evidence="1" id="KW-1133">Transmembrane helix</keyword>
<dbReference type="Pfam" id="PF05857">
    <property type="entry name" value="TraX"/>
    <property type="match status" value="1"/>
</dbReference>
<keyword evidence="3" id="KW-1185">Reference proteome</keyword>
<proteinExistence type="predicted"/>
<dbReference type="Proteomes" id="UP000214746">
    <property type="component" value="Unassembled WGS sequence"/>
</dbReference>
<feature type="transmembrane region" description="Helical" evidence="1">
    <location>
        <begin position="211"/>
        <end position="229"/>
    </location>
</feature>
<dbReference type="RefSeq" id="WP_089200930.1">
    <property type="nucleotide sequence ID" value="NZ_NHRJ02000011.1"/>
</dbReference>
<keyword evidence="1" id="KW-0472">Membrane</keyword>
<sequence>MENKANAGRALAKTSPLGMQRELLQITAMVTMLIDHVGAVFFPEHIILRMIGRLAFPLYAFGIVQGYLYTSNVKKYMLRLGLLALISQVPFSLALDANRINVIGTFFVCVLTLYWFDRLSSSIGRWTVLGVAIWLLEAVPTDYGNYALALIFMYRYAAAHWAVAVHLVLNGLYTLRYGIGVSYQFLSVLSTVWLTTGHAKQRIIPFAVPRWLWLSFYPAHLLVLAIIKWV</sequence>
<gene>
    <name evidence="2" type="ORF">CBW46_015605</name>
</gene>
<evidence type="ECO:0000313" key="3">
    <source>
        <dbReference type="Proteomes" id="UP000214746"/>
    </source>
</evidence>
<feature type="transmembrane region" description="Helical" evidence="1">
    <location>
        <begin position="54"/>
        <end position="70"/>
    </location>
</feature>
<comment type="caution">
    <text evidence="2">The sequence shown here is derived from an EMBL/GenBank/DDBJ whole genome shotgun (WGS) entry which is preliminary data.</text>
</comment>
<feature type="transmembrane region" description="Helical" evidence="1">
    <location>
        <begin position="181"/>
        <end position="199"/>
    </location>
</feature>
<keyword evidence="1" id="KW-0812">Transmembrane</keyword>
<name>A0A2W1NW93_PAEXE</name>
<dbReference type="InterPro" id="IPR008875">
    <property type="entry name" value="TraX"/>
</dbReference>
<reference evidence="2" key="1">
    <citation type="submission" date="2018-06" db="EMBL/GenBank/DDBJ databases">
        <title>Paenibacillus xerothermodurans sp. nov. an extremely dry heat resistant spore forming bacterium isolated from the soil of Cape Canaveral, Florida.</title>
        <authorList>
            <person name="Seuylemezian A."/>
            <person name="Kaur N."/>
            <person name="Patil P."/>
            <person name="Patil P."/>
            <person name="Mayilraj S."/>
            <person name="Vaishampayan P."/>
        </authorList>
    </citation>
    <scope>NUCLEOTIDE SEQUENCE [LARGE SCALE GENOMIC DNA]</scope>
    <source>
        <strain evidence="2">ATCC 27380</strain>
    </source>
</reference>
<organism evidence="2 3">
    <name type="scientific">Paenibacillus xerothermodurans</name>
    <dbReference type="NCBI Taxonomy" id="1977292"/>
    <lineage>
        <taxon>Bacteria</taxon>
        <taxon>Bacillati</taxon>
        <taxon>Bacillota</taxon>
        <taxon>Bacilli</taxon>
        <taxon>Bacillales</taxon>
        <taxon>Paenibacillaceae</taxon>
        <taxon>Paenibacillus</taxon>
    </lineage>
</organism>
<protein>
    <submittedName>
        <fullName evidence="2">Conjugal transfer protein TraX</fullName>
    </submittedName>
</protein>
<feature type="transmembrane region" description="Helical" evidence="1">
    <location>
        <begin position="23"/>
        <end position="42"/>
    </location>
</feature>
<evidence type="ECO:0000313" key="2">
    <source>
        <dbReference type="EMBL" id="PZE19932.1"/>
    </source>
</evidence>
<dbReference type="AlphaFoldDB" id="A0A2W1NW93"/>
<accession>A0A2W1NW93</accession>
<dbReference type="EMBL" id="NHRJ02000011">
    <property type="protein sequence ID" value="PZE19932.1"/>
    <property type="molecule type" value="Genomic_DNA"/>
</dbReference>
<dbReference type="OrthoDB" id="9781069at2"/>